<dbReference type="PANTHER" id="PTHR21090">
    <property type="entry name" value="AROM/DEHYDROQUINATE SYNTHASE"/>
    <property type="match status" value="1"/>
</dbReference>
<accession>A0A4U0WWD1</accession>
<dbReference type="InterPro" id="IPR013785">
    <property type="entry name" value="Aldolase_TIM"/>
</dbReference>
<feature type="domain" description="Shikimate dehydrogenase substrate binding N-terminal" evidence="9">
    <location>
        <begin position="534"/>
        <end position="614"/>
    </location>
</feature>
<proteinExistence type="inferred from homology"/>
<feature type="compositionally biased region" description="Polar residues" evidence="7">
    <location>
        <begin position="9"/>
        <end position="26"/>
    </location>
</feature>
<dbReference type="CDD" id="cd00502">
    <property type="entry name" value="DHQase_I"/>
    <property type="match status" value="1"/>
</dbReference>
<dbReference type="InterPro" id="IPR013708">
    <property type="entry name" value="Shikimate_DH-bd_N"/>
</dbReference>
<evidence type="ECO:0000313" key="11">
    <source>
        <dbReference type="EMBL" id="TKA66095.1"/>
    </source>
</evidence>
<evidence type="ECO:0000256" key="5">
    <source>
        <dbReference type="ARBA" id="ARBA00023015"/>
    </source>
</evidence>
<organism evidence="11 12">
    <name type="scientific">Cryomyces minteri</name>
    <dbReference type="NCBI Taxonomy" id="331657"/>
    <lineage>
        <taxon>Eukaryota</taxon>
        <taxon>Fungi</taxon>
        <taxon>Dikarya</taxon>
        <taxon>Ascomycota</taxon>
        <taxon>Pezizomycotina</taxon>
        <taxon>Dothideomycetes</taxon>
        <taxon>Dothideomycetes incertae sedis</taxon>
        <taxon>Cryomyces</taxon>
    </lineage>
</organism>
<evidence type="ECO:0000256" key="4">
    <source>
        <dbReference type="ARBA" id="ARBA00022911"/>
    </source>
</evidence>
<dbReference type="Pfam" id="PF01487">
    <property type="entry name" value="DHquinase_I"/>
    <property type="match status" value="1"/>
</dbReference>
<evidence type="ECO:0000256" key="1">
    <source>
        <dbReference type="ARBA" id="ARBA00006477"/>
    </source>
</evidence>
<evidence type="ECO:0000256" key="6">
    <source>
        <dbReference type="ARBA" id="ARBA00023163"/>
    </source>
</evidence>
<gene>
    <name evidence="11" type="ORF">B0A49_10033</name>
</gene>
<evidence type="ECO:0000259" key="8">
    <source>
        <dbReference type="Pfam" id="PF01488"/>
    </source>
</evidence>
<dbReference type="PANTHER" id="PTHR21090:SF27">
    <property type="entry name" value="QUINATE REPRESSOR PROTEIN"/>
    <property type="match status" value="1"/>
</dbReference>
<dbReference type="GO" id="GO:0003855">
    <property type="term" value="F:3-dehydroquinate dehydratase activity"/>
    <property type="evidence" value="ECO:0007669"/>
    <property type="project" value="InterPro"/>
</dbReference>
<dbReference type="Proteomes" id="UP000308768">
    <property type="component" value="Unassembled WGS sequence"/>
</dbReference>
<dbReference type="InterPro" id="IPR036291">
    <property type="entry name" value="NAD(P)-bd_dom_sf"/>
</dbReference>
<dbReference type="Gene3D" id="3.40.50.300">
    <property type="entry name" value="P-loop containing nucleotide triphosphate hydrolases"/>
    <property type="match status" value="1"/>
</dbReference>
<keyword evidence="3" id="KW-0678">Repressor</keyword>
<feature type="region of interest" description="Disordered" evidence="7">
    <location>
        <begin position="1"/>
        <end position="26"/>
    </location>
</feature>
<dbReference type="SUPFAM" id="SSF51569">
    <property type="entry name" value="Aldolase"/>
    <property type="match status" value="1"/>
</dbReference>
<dbReference type="InterPro" id="IPR027417">
    <property type="entry name" value="P-loop_NTPase"/>
</dbReference>
<reference evidence="11 12" key="1">
    <citation type="submission" date="2017-03" db="EMBL/GenBank/DDBJ databases">
        <title>Genomes of endolithic fungi from Antarctica.</title>
        <authorList>
            <person name="Coleine C."/>
            <person name="Masonjones S."/>
            <person name="Stajich J.E."/>
        </authorList>
    </citation>
    <scope>NUCLEOTIDE SEQUENCE [LARGE SCALE GENOMIC DNA]</scope>
    <source>
        <strain evidence="11 12">CCFEE 5187</strain>
    </source>
</reference>
<dbReference type="Pfam" id="PF18317">
    <property type="entry name" value="SDH_C"/>
    <property type="match status" value="1"/>
</dbReference>
<dbReference type="GO" id="GO:0004764">
    <property type="term" value="F:shikimate 3-dehydrogenase (NADP+) activity"/>
    <property type="evidence" value="ECO:0007669"/>
    <property type="project" value="InterPro"/>
</dbReference>
<sequence length="870" mass="95547">MATFPGLLSRSNSASPGPPTSIQVSTLPRSFEPDASIVLIGIRGTGKSSLAILASTAFGRRLIDSDRSFQDVTGHSVTAHRKLFGVAEHQRRQINVLRETLIANEKGCVIVCSPGSIERSGQALLREYAKTHPVVHIVRDAKSIRNHLKIWDEEKIDHLLGISGSIFRTCSNLEFYNLSESRTYTNESLDDLASQGHNKALSRNNLSGQVSPPTPFLTLKRAERDFLKFLNLATSKTMSDSSLESFYPLARVATEARTYTHAISVPLSFLISTSIELEDIVSATDAFELVVDDLDRSRSPHPLSSARADQIGQAVASIRRHAVIPIIYHVAIGTRNDGPGEHKDYVDRVLHGLRLAPEYTTIDLSRSDDAVAQLLAVKGNSKIIGNAFFPDRPTCGWDDPRCFASYERAMALGCDLVKLSMPANSIDDNFAVQRFRSQVAVLPSSRIPLVAYNTGRLGRMSVCFNPIFTPVTHPALVGVYDRDTSQQVPGGASHGAMLDLGRTTSNDEAPLITACEANQALYSSFILDPMHFYIYGASVNYSLSPAMHNAAYRICGMPHDYKTYQATSLKGLYDLVSDPNFGGAAITQPYKIEVIALTHSLSRYAKAIGAVNTLIPIRNLPPNGGIPDDLSFLQERNHAGPVKALYGDNTDWIGIRVCLRRGLSPVNAVRNSSSGLVIGAGGMARAAVYAMIQMGVKNIFICNRTLENAERLAAHYNRLDTSSFTPQGPAATVRVIRSYTDAWPEEHRLPTMVVCCIPANSIDGQPAANFVLPTKWLKSPTGGVVIEAPYKPLVTPLVTQIRAEAHRGWIAIDGLELLPEQGFAQFELFTGRRAPRRLMRKEVLRNYRNEKGQRDVDMLQSRIDRLEDQT</sequence>
<dbReference type="Pfam" id="PF01202">
    <property type="entry name" value="SKI"/>
    <property type="match status" value="1"/>
</dbReference>
<name>A0A4U0WWD1_9PEZI</name>
<protein>
    <submittedName>
        <fullName evidence="11">Uncharacterized protein</fullName>
    </submittedName>
</protein>
<evidence type="ECO:0000256" key="2">
    <source>
        <dbReference type="ARBA" id="ARBA00009349"/>
    </source>
</evidence>
<keyword evidence="6" id="KW-0804">Transcription</keyword>
<dbReference type="CDD" id="cd01065">
    <property type="entry name" value="NAD_bind_Shikimate_DH"/>
    <property type="match status" value="1"/>
</dbReference>
<dbReference type="Pfam" id="PF08501">
    <property type="entry name" value="Shikimate_dh_N"/>
    <property type="match status" value="1"/>
</dbReference>
<feature type="domain" description="SDH C-terminal" evidence="10">
    <location>
        <begin position="814"/>
        <end position="844"/>
    </location>
</feature>
<dbReference type="InterPro" id="IPR046346">
    <property type="entry name" value="Aminoacid_DH-like_N_sf"/>
</dbReference>
<dbReference type="Gene3D" id="3.40.50.10860">
    <property type="entry name" value="Leucine Dehydrogenase, chain A, domain 1"/>
    <property type="match status" value="1"/>
</dbReference>
<dbReference type="InterPro" id="IPR001381">
    <property type="entry name" value="DHquinase_I"/>
</dbReference>
<dbReference type="GO" id="GO:0003866">
    <property type="term" value="F:3-phosphoshikimate 1-carboxyvinyltransferase activity"/>
    <property type="evidence" value="ECO:0007669"/>
    <property type="project" value="TreeGrafter"/>
</dbReference>
<comment type="similarity">
    <text evidence="1">In the 2nd section; belongs to the type-I 3-dehydroquinase family.</text>
</comment>
<feature type="domain" description="Quinate/shikimate 5-dehydrogenase/glutamyl-tRNA reductase" evidence="8">
    <location>
        <begin position="675"/>
        <end position="717"/>
    </location>
</feature>
<comment type="similarity">
    <text evidence="2">In the N-terminal section; belongs to the shikimate kinase family.</text>
</comment>
<dbReference type="SUPFAM" id="SSF52540">
    <property type="entry name" value="P-loop containing nucleoside triphosphate hydrolases"/>
    <property type="match status" value="1"/>
</dbReference>
<evidence type="ECO:0000256" key="3">
    <source>
        <dbReference type="ARBA" id="ARBA00022491"/>
    </source>
</evidence>
<keyword evidence="4" id="KW-0672">Quinate metabolism</keyword>
<evidence type="ECO:0000259" key="9">
    <source>
        <dbReference type="Pfam" id="PF08501"/>
    </source>
</evidence>
<dbReference type="Gene3D" id="3.20.20.70">
    <property type="entry name" value="Aldolase class I"/>
    <property type="match status" value="1"/>
</dbReference>
<dbReference type="AlphaFoldDB" id="A0A4U0WWD1"/>
<dbReference type="InterPro" id="IPR031322">
    <property type="entry name" value="Shikimate/glucono_kinase"/>
</dbReference>
<dbReference type="SUPFAM" id="SSF51735">
    <property type="entry name" value="NAD(P)-binding Rossmann-fold domains"/>
    <property type="match status" value="1"/>
</dbReference>
<dbReference type="OrthoDB" id="4415835at2759"/>
<keyword evidence="5" id="KW-0805">Transcription regulation</keyword>
<dbReference type="EMBL" id="NAJN01001060">
    <property type="protein sequence ID" value="TKA66095.1"/>
    <property type="molecule type" value="Genomic_DNA"/>
</dbReference>
<dbReference type="Gene3D" id="3.40.50.720">
    <property type="entry name" value="NAD(P)-binding Rossmann-like Domain"/>
    <property type="match status" value="1"/>
</dbReference>
<dbReference type="Pfam" id="PF01488">
    <property type="entry name" value="Shikimate_DH"/>
    <property type="match status" value="1"/>
</dbReference>
<dbReference type="FunFam" id="3.40.50.10860:FF:000019">
    <property type="entry name" value="Quinate pathway repressor protein QutR"/>
    <property type="match status" value="1"/>
</dbReference>
<keyword evidence="12" id="KW-1185">Reference proteome</keyword>
<evidence type="ECO:0000259" key="10">
    <source>
        <dbReference type="Pfam" id="PF18317"/>
    </source>
</evidence>
<dbReference type="STRING" id="331657.A0A4U0WWD1"/>
<dbReference type="SUPFAM" id="SSF53223">
    <property type="entry name" value="Aminoacid dehydrogenase-like, N-terminal domain"/>
    <property type="match status" value="1"/>
</dbReference>
<dbReference type="FunFam" id="3.40.50.720:FF:000386">
    <property type="entry name" value="Quinate repressor protein"/>
    <property type="match status" value="1"/>
</dbReference>
<dbReference type="InterPro" id="IPR041121">
    <property type="entry name" value="SDH_C"/>
</dbReference>
<evidence type="ECO:0000256" key="7">
    <source>
        <dbReference type="SAM" id="MobiDB-lite"/>
    </source>
</evidence>
<dbReference type="GO" id="GO:0009423">
    <property type="term" value="P:chorismate biosynthetic process"/>
    <property type="evidence" value="ECO:0007669"/>
    <property type="project" value="TreeGrafter"/>
</dbReference>
<evidence type="ECO:0000313" key="12">
    <source>
        <dbReference type="Proteomes" id="UP000308768"/>
    </source>
</evidence>
<comment type="caution">
    <text evidence="11">The sequence shown here is derived from an EMBL/GenBank/DDBJ whole genome shotgun (WGS) entry which is preliminary data.</text>
</comment>
<dbReference type="InterPro" id="IPR006151">
    <property type="entry name" value="Shikm_DH/Glu-tRNA_Rdtase"/>
</dbReference>